<feature type="region of interest" description="Disordered" evidence="1">
    <location>
        <begin position="22"/>
        <end position="46"/>
    </location>
</feature>
<dbReference type="HOGENOM" id="CLU_3184641_0_0_5"/>
<keyword evidence="4" id="KW-1185">Reference proteome</keyword>
<dbReference type="Proteomes" id="UP000002033">
    <property type="component" value="Chromosome"/>
</dbReference>
<dbReference type="AlphaFoldDB" id="D8JQ45"/>
<dbReference type="KEGG" id="hdn:Hden_1559"/>
<protein>
    <submittedName>
        <fullName evidence="2">Uncharacterized protein</fullName>
    </submittedName>
</protein>
<reference evidence="2" key="1">
    <citation type="submission" date="2010-06" db="EMBL/GenBank/DDBJ databases">
        <title>Complete sequence of Hyphomicrobium denitrificans ATCC 51888.</title>
        <authorList>
            <consortium name="US DOE Joint Genome Institute"/>
            <person name="Lucas S."/>
            <person name="Copeland A."/>
            <person name="Lapidus A."/>
            <person name="Cheng J.-F."/>
            <person name="Bruce D."/>
            <person name="Goodwin L."/>
            <person name="Pitluck S."/>
            <person name="Held B."/>
            <person name="Detter J.C."/>
            <person name="Han C."/>
            <person name="Tapia R."/>
            <person name="Land M."/>
            <person name="Hauser L."/>
            <person name="Kyrpides N."/>
            <person name="Ivanova N."/>
            <person name="Brown P.J.B."/>
            <person name="Brun Y.V."/>
            <person name="Woyke T."/>
        </authorList>
    </citation>
    <scope>NUCLEOTIDE SEQUENCE</scope>
    <source>
        <strain evidence="2">ATCC 51888</strain>
    </source>
</reference>
<gene>
    <name evidence="2" type="ordered locus">Hden_0139</name>
    <name evidence="3" type="ordered locus">Hden_1559</name>
</gene>
<evidence type="ECO:0000313" key="3">
    <source>
        <dbReference type="EMBL" id="ADJ23371.1"/>
    </source>
</evidence>
<evidence type="ECO:0000313" key="2">
    <source>
        <dbReference type="EMBL" id="ADJ21966.1"/>
    </source>
</evidence>
<dbReference type="STRING" id="582899.Hden_0139"/>
<dbReference type="RefSeq" id="WP_013214185.1">
    <property type="nucleotide sequence ID" value="NC_014313.1"/>
</dbReference>
<sequence length="46" mass="5163">MTGKTLRGYRITKSGKVEKISGYGLNTSAKIKQKKSKKTKPIRRVP</sequence>
<proteinExistence type="predicted"/>
<name>D8JQ45_HYPDA</name>
<feature type="compositionally biased region" description="Basic residues" evidence="1">
    <location>
        <begin position="31"/>
        <end position="46"/>
    </location>
</feature>
<accession>D8JQ45</accession>
<evidence type="ECO:0000256" key="1">
    <source>
        <dbReference type="SAM" id="MobiDB-lite"/>
    </source>
</evidence>
<organism evidence="2 4">
    <name type="scientific">Hyphomicrobium denitrificans (strain ATCC 51888 / DSM 1869 / NCIMB 11706 / TK 0415)</name>
    <dbReference type="NCBI Taxonomy" id="582899"/>
    <lineage>
        <taxon>Bacteria</taxon>
        <taxon>Pseudomonadati</taxon>
        <taxon>Pseudomonadota</taxon>
        <taxon>Alphaproteobacteria</taxon>
        <taxon>Hyphomicrobiales</taxon>
        <taxon>Hyphomicrobiaceae</taxon>
        <taxon>Hyphomicrobium</taxon>
    </lineage>
</organism>
<evidence type="ECO:0000313" key="4">
    <source>
        <dbReference type="Proteomes" id="UP000002033"/>
    </source>
</evidence>
<dbReference type="EMBL" id="CP002083">
    <property type="protein sequence ID" value="ADJ21966.1"/>
    <property type="molecule type" value="Genomic_DNA"/>
</dbReference>
<dbReference type="EMBL" id="CP002083">
    <property type="protein sequence ID" value="ADJ23371.1"/>
    <property type="molecule type" value="Genomic_DNA"/>
</dbReference>
<dbReference type="KEGG" id="hdn:Hden_0139"/>
<reference evidence="4" key="2">
    <citation type="journal article" date="2011" name="J. Bacteriol.">
        <title>Genome sequences of eight morphologically diverse alphaproteobacteria.</title>
        <authorList>
            <consortium name="US DOE Joint Genome Institute"/>
            <person name="Brown P.J."/>
            <person name="Kysela D.T."/>
            <person name="Buechlein A."/>
            <person name="Hemmerich C."/>
            <person name="Brun Y.V."/>
        </authorList>
    </citation>
    <scope>NUCLEOTIDE SEQUENCE [LARGE SCALE GENOMIC DNA]</scope>
    <source>
        <strain evidence="4">ATCC 51888 / DSM 1869 / NCIB 11706 / TK 0415</strain>
    </source>
</reference>